<feature type="region of interest" description="Disordered" evidence="1">
    <location>
        <begin position="72"/>
        <end position="93"/>
    </location>
</feature>
<evidence type="ECO:0000256" key="1">
    <source>
        <dbReference type="SAM" id="MobiDB-lite"/>
    </source>
</evidence>
<evidence type="ECO:0000313" key="3">
    <source>
        <dbReference type="Proteomes" id="UP000886595"/>
    </source>
</evidence>
<sequence length="250" mass="26941">MRTAIDFKRMRPGVLTQDSRALAVREALGKCRELGIQRLICKTDSSQLVAALNSGNAPPVLPRTCRVLPDFPPVKPDEQAAETNPSSSSALSLEDAASGSSKAAFVPRSRKSLVSSRLCERCLVAAAVGRCEPRSLRCGLLPSLHQTALKSKLGDVFRLLSDVSQLTGAPFINPDHISSLPPQSQVSASSLSSLLQTHHRGASRSPRLSPPSLSTGSSQAFLVVAIEFVFWVKLVLLRSRRDPDPSKRKL</sequence>
<accession>A0A8X7VVA7</accession>
<comment type="caution">
    <text evidence="2">The sequence shown here is derived from an EMBL/GenBank/DDBJ whole genome shotgun (WGS) entry which is preliminary data.</text>
</comment>
<dbReference type="AlphaFoldDB" id="A0A8X7VVA7"/>
<organism evidence="2 3">
    <name type="scientific">Brassica carinata</name>
    <name type="common">Ethiopian mustard</name>
    <name type="synonym">Abyssinian cabbage</name>
    <dbReference type="NCBI Taxonomy" id="52824"/>
    <lineage>
        <taxon>Eukaryota</taxon>
        <taxon>Viridiplantae</taxon>
        <taxon>Streptophyta</taxon>
        <taxon>Embryophyta</taxon>
        <taxon>Tracheophyta</taxon>
        <taxon>Spermatophyta</taxon>
        <taxon>Magnoliopsida</taxon>
        <taxon>eudicotyledons</taxon>
        <taxon>Gunneridae</taxon>
        <taxon>Pentapetalae</taxon>
        <taxon>rosids</taxon>
        <taxon>malvids</taxon>
        <taxon>Brassicales</taxon>
        <taxon>Brassicaceae</taxon>
        <taxon>Brassiceae</taxon>
        <taxon>Brassica</taxon>
    </lineage>
</organism>
<proteinExistence type="predicted"/>
<evidence type="ECO:0000313" key="2">
    <source>
        <dbReference type="EMBL" id="KAG2318569.1"/>
    </source>
</evidence>
<gene>
    <name evidence="2" type="ORF">Bca52824_011782</name>
</gene>
<evidence type="ECO:0008006" key="4">
    <source>
        <dbReference type="Google" id="ProtNLM"/>
    </source>
</evidence>
<keyword evidence="3" id="KW-1185">Reference proteome</keyword>
<name>A0A8X7VVA7_BRACI</name>
<protein>
    <recommendedName>
        <fullName evidence="4">RNase H type-1 domain-containing protein</fullName>
    </recommendedName>
</protein>
<dbReference type="EMBL" id="JAAMPC010000003">
    <property type="protein sequence ID" value="KAG2318569.1"/>
    <property type="molecule type" value="Genomic_DNA"/>
</dbReference>
<dbReference type="Proteomes" id="UP000886595">
    <property type="component" value="Unassembled WGS sequence"/>
</dbReference>
<reference evidence="2 3" key="1">
    <citation type="submission" date="2020-02" db="EMBL/GenBank/DDBJ databases">
        <authorList>
            <person name="Ma Q."/>
            <person name="Huang Y."/>
            <person name="Song X."/>
            <person name="Pei D."/>
        </authorList>
    </citation>
    <scope>NUCLEOTIDE SEQUENCE [LARGE SCALE GENOMIC DNA]</scope>
    <source>
        <strain evidence="2">Sxm20200214</strain>
        <tissue evidence="2">Leaf</tissue>
    </source>
</reference>